<keyword evidence="8 14" id="KW-0479">Metal-binding</keyword>
<dbReference type="EMBL" id="NMUJ01000006">
    <property type="protein sequence ID" value="OYV03446.1"/>
    <property type="molecule type" value="Genomic_DNA"/>
</dbReference>
<dbReference type="PIRSF" id="PIRSF000808">
    <property type="entry name" value="GalT"/>
    <property type="match status" value="1"/>
</dbReference>
<evidence type="ECO:0000256" key="14">
    <source>
        <dbReference type="PIRSR" id="PIRSR000808-3"/>
    </source>
</evidence>
<dbReference type="InterPro" id="IPR005850">
    <property type="entry name" value="GalP_Utransf_C"/>
</dbReference>
<dbReference type="AlphaFoldDB" id="A0A257LWV5"/>
<comment type="caution">
    <text evidence="18">The sequence shown here is derived from an EMBL/GenBank/DDBJ whole genome shotgun (WGS) entry which is preliminary data.</text>
</comment>
<dbReference type="GO" id="GO:0008270">
    <property type="term" value="F:zinc ion binding"/>
    <property type="evidence" value="ECO:0007669"/>
    <property type="project" value="InterPro"/>
</dbReference>
<comment type="similarity">
    <text evidence="3 15">Belongs to the galactose-1-phosphate uridylyltransferase type 1 family.</text>
</comment>
<dbReference type="PANTHER" id="PTHR11943">
    <property type="entry name" value="GALACTOSE-1-PHOSPHATE URIDYLYLTRANSFERASE"/>
    <property type="match status" value="1"/>
</dbReference>
<name>A0A257LWV5_UNCW3</name>
<dbReference type="GO" id="GO:0005737">
    <property type="term" value="C:cytoplasm"/>
    <property type="evidence" value="ECO:0007669"/>
    <property type="project" value="TreeGrafter"/>
</dbReference>
<evidence type="ECO:0000256" key="2">
    <source>
        <dbReference type="ARBA" id="ARBA00004947"/>
    </source>
</evidence>
<keyword evidence="9 14" id="KW-0862">Zinc</keyword>
<evidence type="ECO:0000256" key="1">
    <source>
        <dbReference type="ARBA" id="ARBA00001107"/>
    </source>
</evidence>
<evidence type="ECO:0000256" key="10">
    <source>
        <dbReference type="ARBA" id="ARBA00023144"/>
    </source>
</evidence>
<evidence type="ECO:0000256" key="8">
    <source>
        <dbReference type="ARBA" id="ARBA00022723"/>
    </source>
</evidence>
<evidence type="ECO:0000256" key="9">
    <source>
        <dbReference type="ARBA" id="ARBA00022833"/>
    </source>
</evidence>
<evidence type="ECO:0000256" key="12">
    <source>
        <dbReference type="NCBIfam" id="TIGR00209"/>
    </source>
</evidence>
<organism evidence="18 19">
    <name type="scientific">candidate division WOR-3 bacterium 4484_18</name>
    <dbReference type="NCBI Taxonomy" id="2020626"/>
    <lineage>
        <taxon>Bacteria</taxon>
        <taxon>Bacteria division WOR-3</taxon>
    </lineage>
</organism>
<feature type="domain" description="Galactose-1-phosphate uridyl transferase N-terminal" evidence="16">
    <location>
        <begin position="2"/>
        <end position="152"/>
    </location>
</feature>
<keyword evidence="11 15" id="KW-0119">Carbohydrate metabolism</keyword>
<evidence type="ECO:0000313" key="18">
    <source>
        <dbReference type="EMBL" id="OYV03446.1"/>
    </source>
</evidence>
<evidence type="ECO:0000259" key="17">
    <source>
        <dbReference type="Pfam" id="PF02744"/>
    </source>
</evidence>
<dbReference type="Gene3D" id="3.30.428.10">
    <property type="entry name" value="HIT-like"/>
    <property type="match status" value="3"/>
</dbReference>
<evidence type="ECO:0000256" key="4">
    <source>
        <dbReference type="ARBA" id="ARBA00012384"/>
    </source>
</evidence>
<dbReference type="InterPro" id="IPR005849">
    <property type="entry name" value="GalP_Utransf_N"/>
</dbReference>
<accession>A0A257LWV5</accession>
<comment type="cofactor">
    <cofactor evidence="14">
        <name>Zn(2+)</name>
        <dbReference type="ChEBI" id="CHEBI:29105"/>
    </cofactor>
    <text evidence="14">Binds 1 zinc ion per subunit.</text>
</comment>
<feature type="binding site" evidence="14">
    <location>
        <position position="89"/>
    </location>
    <ligand>
        <name>Zn(2+)</name>
        <dbReference type="ChEBI" id="CHEBI:29105"/>
    </ligand>
</feature>
<dbReference type="NCBIfam" id="TIGR00209">
    <property type="entry name" value="galT_1"/>
    <property type="match status" value="1"/>
</dbReference>
<evidence type="ECO:0000256" key="5">
    <source>
        <dbReference type="ARBA" id="ARBA00016340"/>
    </source>
</evidence>
<evidence type="ECO:0000256" key="15">
    <source>
        <dbReference type="RuleBase" id="RU000506"/>
    </source>
</evidence>
<feature type="active site" description="Tele-UMP-histidine intermediate" evidence="13">
    <location>
        <position position="142"/>
    </location>
</feature>
<dbReference type="InterPro" id="IPR036265">
    <property type="entry name" value="HIT-like_sf"/>
</dbReference>
<dbReference type="SUPFAM" id="SSF54197">
    <property type="entry name" value="HIT-like"/>
    <property type="match status" value="2"/>
</dbReference>
<proteinExistence type="inferred from homology"/>
<dbReference type="PANTHER" id="PTHR11943:SF1">
    <property type="entry name" value="GALACTOSE-1-PHOSPHATE URIDYLYLTRANSFERASE"/>
    <property type="match status" value="1"/>
</dbReference>
<evidence type="ECO:0000256" key="11">
    <source>
        <dbReference type="ARBA" id="ARBA00023277"/>
    </source>
</evidence>
<protein>
    <recommendedName>
        <fullName evidence="5 12">Galactose-1-phosphate uridylyltransferase</fullName>
        <ecNumber evidence="4 12">2.7.7.12</ecNumber>
    </recommendedName>
</protein>
<feature type="binding site" evidence="14">
    <location>
        <position position="31"/>
    </location>
    <ligand>
        <name>Zn(2+)</name>
        <dbReference type="ChEBI" id="CHEBI:29105"/>
    </ligand>
</feature>
<dbReference type="UniPathway" id="UPA00214"/>
<comment type="catalytic activity">
    <reaction evidence="1 15">
        <text>alpha-D-galactose 1-phosphate + UDP-alpha-D-glucose = alpha-D-glucose 1-phosphate + UDP-alpha-D-galactose</text>
        <dbReference type="Rhea" id="RHEA:13989"/>
        <dbReference type="ChEBI" id="CHEBI:58336"/>
        <dbReference type="ChEBI" id="CHEBI:58601"/>
        <dbReference type="ChEBI" id="CHEBI:58885"/>
        <dbReference type="ChEBI" id="CHEBI:66914"/>
        <dbReference type="EC" id="2.7.7.12"/>
    </reaction>
</comment>
<dbReference type="PROSITE" id="PS00117">
    <property type="entry name" value="GAL_P_UDP_TRANSF_I"/>
    <property type="match status" value="1"/>
</dbReference>
<dbReference type="InterPro" id="IPR001937">
    <property type="entry name" value="GalP_UDPtransf1"/>
</dbReference>
<evidence type="ECO:0000259" key="16">
    <source>
        <dbReference type="Pfam" id="PF01087"/>
    </source>
</evidence>
<sequence length="286" mass="32813">MSELRLNPTTGEWVIVATHRVDRPFLPKDICPFCPGSPNIPDTYDVMIYPNDFPSLMTPAPPIEIEPPTFSKVAPIEGFCDVVLYSPKHDATLGTLPLDDVIKVIQLWQSRYHELARYAHIKYVLIFENRGKEVGVTIHHPHGQIYAFPFIPPIPAKELHHSQTYRNAHGSCLFCDILAEELQLHTRIVMEDDHFVTFVPFFAKYPYEVHIYPRRHIQHITELTHNEVTSLAHTPYPYYHFHIEFYSPYITRDKLKYLAGCEQGAGVVINSIPPETSAAKLRSIDG</sequence>
<keyword evidence="6 15" id="KW-0808">Transferase</keyword>
<dbReference type="Proteomes" id="UP000216312">
    <property type="component" value="Unassembled WGS sequence"/>
</dbReference>
<keyword evidence="10 15" id="KW-0299">Galactose metabolism</keyword>
<evidence type="ECO:0000256" key="3">
    <source>
        <dbReference type="ARBA" id="ARBA00010951"/>
    </source>
</evidence>
<evidence type="ECO:0000256" key="13">
    <source>
        <dbReference type="PIRSR" id="PIRSR000808-1"/>
    </source>
</evidence>
<keyword evidence="7 15" id="KW-0548">Nucleotidyltransferase</keyword>
<evidence type="ECO:0000256" key="6">
    <source>
        <dbReference type="ARBA" id="ARBA00022679"/>
    </source>
</evidence>
<feature type="domain" description="Galactose-1-phosphate uridyl transferase C-terminal" evidence="17">
    <location>
        <begin position="159"/>
        <end position="233"/>
    </location>
</feature>
<dbReference type="Pfam" id="PF02744">
    <property type="entry name" value="GalP_UDP_tr_C"/>
    <property type="match status" value="1"/>
</dbReference>
<dbReference type="GO" id="GO:0033499">
    <property type="term" value="P:galactose catabolic process via UDP-galactose, Leloir pathway"/>
    <property type="evidence" value="ECO:0007669"/>
    <property type="project" value="TreeGrafter"/>
</dbReference>
<evidence type="ECO:0000313" key="19">
    <source>
        <dbReference type="Proteomes" id="UP000216312"/>
    </source>
</evidence>
<dbReference type="GO" id="GO:0008108">
    <property type="term" value="F:UDP-glucose:hexose-1-phosphate uridylyltransferase activity"/>
    <property type="evidence" value="ECO:0007669"/>
    <property type="project" value="UniProtKB-UniRule"/>
</dbReference>
<evidence type="ECO:0000256" key="7">
    <source>
        <dbReference type="ARBA" id="ARBA00022695"/>
    </source>
</evidence>
<dbReference type="Pfam" id="PF01087">
    <property type="entry name" value="GalP_UDP_transf"/>
    <property type="match status" value="1"/>
</dbReference>
<feature type="binding site" evidence="14">
    <location>
        <position position="140"/>
    </location>
    <ligand>
        <name>Zn(2+)</name>
        <dbReference type="ChEBI" id="CHEBI:29105"/>
    </ligand>
</feature>
<feature type="binding site" evidence="14">
    <location>
        <position position="34"/>
    </location>
    <ligand>
        <name>Zn(2+)</name>
        <dbReference type="ChEBI" id="CHEBI:29105"/>
    </ligand>
</feature>
<reference evidence="19" key="1">
    <citation type="submission" date="2017-07" db="EMBL/GenBank/DDBJ databases">
        <title>Novel pathways for hydrocarbon cycling and metabolic interdependencies in hydrothermal sediment communities.</title>
        <authorList>
            <person name="Dombrowski N."/>
            <person name="Seitz K."/>
            <person name="Teske A."/>
            <person name="Baker B."/>
        </authorList>
    </citation>
    <scope>NUCLEOTIDE SEQUENCE [LARGE SCALE GENOMIC DNA]</scope>
</reference>
<dbReference type="InterPro" id="IPR019779">
    <property type="entry name" value="GalP_UDPtransf1_His-AS"/>
</dbReference>
<comment type="pathway">
    <text evidence="2 15">Carbohydrate metabolism; galactose metabolism.</text>
</comment>
<gene>
    <name evidence="18" type="primary">galT</name>
    <name evidence="18" type="ORF">CGW93_00860</name>
</gene>
<dbReference type="EC" id="2.7.7.12" evidence="4 12"/>